<evidence type="ECO:0000313" key="3">
    <source>
        <dbReference type="Proteomes" id="UP000694861"/>
    </source>
</evidence>
<feature type="compositionally biased region" description="Acidic residues" evidence="1">
    <location>
        <begin position="94"/>
        <end position="121"/>
    </location>
</feature>
<reference evidence="3" key="1">
    <citation type="journal article" date="2012" name="Nat. Commun.">
        <title>The genome of Prunus mume.</title>
        <authorList>
            <person name="Zhang Q."/>
            <person name="Chen W."/>
            <person name="Sun L."/>
            <person name="Zhao F."/>
            <person name="Huang B."/>
            <person name="Yang W."/>
            <person name="Tao Y."/>
            <person name="Wang J."/>
            <person name="Yuan Z."/>
            <person name="Fan G."/>
            <person name="Xing Z."/>
            <person name="Han C."/>
            <person name="Pan H."/>
            <person name="Zhong X."/>
            <person name="Shi W."/>
            <person name="Liang X."/>
            <person name="Du D."/>
            <person name="Sun F."/>
            <person name="Xu Z."/>
            <person name="Hao R."/>
            <person name="Lv T."/>
            <person name="Lv Y."/>
            <person name="Zheng Z."/>
            <person name="Sun M."/>
            <person name="Luo L."/>
            <person name="Cai M."/>
            <person name="Gao Y."/>
            <person name="Wang J."/>
            <person name="Yin Y."/>
            <person name="Xu X."/>
            <person name="Cheng T."/>
            <person name="Wang J."/>
        </authorList>
    </citation>
    <scope>NUCLEOTIDE SEQUENCE [LARGE SCALE GENOMIC DNA]</scope>
</reference>
<feature type="compositionally biased region" description="Acidic residues" evidence="1">
    <location>
        <begin position="54"/>
        <end position="77"/>
    </location>
</feature>
<dbReference type="Proteomes" id="UP000694861">
    <property type="component" value="Linkage group LG2"/>
</dbReference>
<keyword evidence="3" id="KW-1185">Reference proteome</keyword>
<feature type="region of interest" description="Disordered" evidence="1">
    <location>
        <begin position="94"/>
        <end position="149"/>
    </location>
</feature>
<sequence>MDEVKASTHFLLLVSYSPILILWRGITLLCLFGEQEILTPNFPFTIARNLTAEFEQEDESDEQSGYEGIYEEDEDDEEAINVEDKGYEEAINVEDEGDDIVVNEAINEEVEGDEKDINEESENGKRAENENEDTKEDEKDLEFYDSTYE</sequence>
<dbReference type="RefSeq" id="XP_008221747.1">
    <property type="nucleotide sequence ID" value="XM_008223525.1"/>
</dbReference>
<dbReference type="GeneID" id="103321699"/>
<feature type="region of interest" description="Disordered" evidence="1">
    <location>
        <begin position="53"/>
        <end position="77"/>
    </location>
</feature>
<evidence type="ECO:0000256" key="1">
    <source>
        <dbReference type="SAM" id="MobiDB-lite"/>
    </source>
</evidence>
<keyword evidence="2" id="KW-0472">Membrane</keyword>
<feature type="transmembrane region" description="Helical" evidence="2">
    <location>
        <begin position="12"/>
        <end position="32"/>
    </location>
</feature>
<organism evidence="3 4">
    <name type="scientific">Prunus mume</name>
    <name type="common">Japanese apricot</name>
    <name type="synonym">Armeniaca mume</name>
    <dbReference type="NCBI Taxonomy" id="102107"/>
    <lineage>
        <taxon>Eukaryota</taxon>
        <taxon>Viridiplantae</taxon>
        <taxon>Streptophyta</taxon>
        <taxon>Embryophyta</taxon>
        <taxon>Tracheophyta</taxon>
        <taxon>Spermatophyta</taxon>
        <taxon>Magnoliopsida</taxon>
        <taxon>eudicotyledons</taxon>
        <taxon>Gunneridae</taxon>
        <taxon>Pentapetalae</taxon>
        <taxon>rosids</taxon>
        <taxon>fabids</taxon>
        <taxon>Rosales</taxon>
        <taxon>Rosaceae</taxon>
        <taxon>Amygdaloideae</taxon>
        <taxon>Amygdaleae</taxon>
        <taxon>Prunus</taxon>
    </lineage>
</organism>
<reference evidence="4" key="2">
    <citation type="submission" date="2025-08" db="UniProtKB">
        <authorList>
            <consortium name="RefSeq"/>
        </authorList>
    </citation>
    <scope>IDENTIFICATION</scope>
</reference>
<accession>A0ABM0NA82</accession>
<protein>
    <submittedName>
        <fullName evidence="4">Acidic leucine-rich nuclear phosphoprotein 32 family member A-like</fullName>
    </submittedName>
</protein>
<proteinExistence type="predicted"/>
<keyword evidence="2" id="KW-1133">Transmembrane helix</keyword>
<name>A0ABM0NA82_PRUMU</name>
<keyword evidence="2" id="KW-0812">Transmembrane</keyword>
<evidence type="ECO:0000313" key="4">
    <source>
        <dbReference type="RefSeq" id="XP_008221747.1"/>
    </source>
</evidence>
<evidence type="ECO:0000256" key="2">
    <source>
        <dbReference type="SAM" id="Phobius"/>
    </source>
</evidence>
<gene>
    <name evidence="4" type="primary">LOC103321699</name>
</gene>